<dbReference type="CDD" id="cd01335">
    <property type="entry name" value="Radical_SAM"/>
    <property type="match status" value="1"/>
</dbReference>
<accession>A0A518DP57</accession>
<proteinExistence type="predicted"/>
<dbReference type="InterPro" id="IPR047771">
    <property type="entry name" value="Radical_SAM_STM4011-like"/>
</dbReference>
<dbReference type="EMBL" id="CP036433">
    <property type="protein sequence ID" value="QDU93614.1"/>
    <property type="molecule type" value="Genomic_DNA"/>
</dbReference>
<reference evidence="1 2" key="1">
    <citation type="submission" date="2019-02" db="EMBL/GenBank/DDBJ databases">
        <title>Deep-cultivation of Planctomycetes and their phenomic and genomic characterization uncovers novel biology.</title>
        <authorList>
            <person name="Wiegand S."/>
            <person name="Jogler M."/>
            <person name="Boedeker C."/>
            <person name="Pinto D."/>
            <person name="Vollmers J."/>
            <person name="Rivas-Marin E."/>
            <person name="Kohn T."/>
            <person name="Peeters S.H."/>
            <person name="Heuer A."/>
            <person name="Rast P."/>
            <person name="Oberbeckmann S."/>
            <person name="Bunk B."/>
            <person name="Jeske O."/>
            <person name="Meyerdierks A."/>
            <person name="Storesund J.E."/>
            <person name="Kallscheuer N."/>
            <person name="Luecker S."/>
            <person name="Lage O.M."/>
            <person name="Pohl T."/>
            <person name="Merkel B.J."/>
            <person name="Hornburger P."/>
            <person name="Mueller R.-W."/>
            <person name="Bruemmer F."/>
            <person name="Labrenz M."/>
            <person name="Spormann A.M."/>
            <person name="Op den Camp H."/>
            <person name="Overmann J."/>
            <person name="Amann R."/>
            <person name="Jetten M.S.M."/>
            <person name="Mascher T."/>
            <person name="Medema M.H."/>
            <person name="Devos D.P."/>
            <person name="Kaster A.-K."/>
            <person name="Ovreas L."/>
            <person name="Rohde M."/>
            <person name="Galperin M.Y."/>
            <person name="Jogler C."/>
        </authorList>
    </citation>
    <scope>NUCLEOTIDE SEQUENCE [LARGE SCALE GENOMIC DNA]</scope>
    <source>
        <strain evidence="1 2">Pla85_3_4</strain>
    </source>
</reference>
<dbReference type="SUPFAM" id="SSF102114">
    <property type="entry name" value="Radical SAM enzymes"/>
    <property type="match status" value="1"/>
</dbReference>
<evidence type="ECO:0000313" key="1">
    <source>
        <dbReference type="EMBL" id="QDU93614.1"/>
    </source>
</evidence>
<evidence type="ECO:0000313" key="2">
    <source>
        <dbReference type="Proteomes" id="UP000317648"/>
    </source>
</evidence>
<dbReference type="KEGG" id="lcre:Pla8534_13940"/>
<dbReference type="NCBIfam" id="NF038073">
    <property type="entry name" value="rSAM_STM4011"/>
    <property type="match status" value="1"/>
</dbReference>
<name>A0A518DP57_9BACT</name>
<gene>
    <name evidence="1" type="ORF">Pla8534_13940</name>
</gene>
<keyword evidence="2" id="KW-1185">Reference proteome</keyword>
<dbReference type="RefSeq" id="WP_145050604.1">
    <property type="nucleotide sequence ID" value="NZ_CP036433.1"/>
</dbReference>
<dbReference type="OrthoDB" id="9780503at2"/>
<dbReference type="Proteomes" id="UP000317648">
    <property type="component" value="Chromosome"/>
</dbReference>
<dbReference type="Gene3D" id="3.20.20.70">
    <property type="entry name" value="Aldolase class I"/>
    <property type="match status" value="1"/>
</dbReference>
<evidence type="ECO:0008006" key="3">
    <source>
        <dbReference type="Google" id="ProtNLM"/>
    </source>
</evidence>
<dbReference type="InterPro" id="IPR013785">
    <property type="entry name" value="Aldolase_TIM"/>
</dbReference>
<organism evidence="1 2">
    <name type="scientific">Lignipirellula cremea</name>
    <dbReference type="NCBI Taxonomy" id="2528010"/>
    <lineage>
        <taxon>Bacteria</taxon>
        <taxon>Pseudomonadati</taxon>
        <taxon>Planctomycetota</taxon>
        <taxon>Planctomycetia</taxon>
        <taxon>Pirellulales</taxon>
        <taxon>Pirellulaceae</taxon>
        <taxon>Lignipirellula</taxon>
    </lineage>
</organism>
<dbReference type="AlphaFoldDB" id="A0A518DP57"/>
<sequence>MALDLTILYRGPLSSCNYDCGYCPFAKHHETAAELKVDRLALERFVDWLTARADGTFGVLFTPWGEALTRPWYRSAMMHLSRLPQIRKVAVQTNLSCPLDWLAGADLDCLGLWCTYHPSQTPRADFLAQCERLRELGVAFSVGTVGMREDFDAIAAMRAVLPDDVYLWVNAFKQEADYYTPAEVQRLLQIDPLFAVNNVRHPSLGKACRTGESVISVDGEGTVRRCHFVSEPLGNLYDPDFEQLLQPRPCPNARCGCHIGYVHREDFPLYELFGAGLLERIPSPAWQASETLLRWVGSFAESTTAR</sequence>
<protein>
    <recommendedName>
        <fullName evidence="3">Radical SAM superfamily protein</fullName>
    </recommendedName>
</protein>
<dbReference type="InterPro" id="IPR058240">
    <property type="entry name" value="rSAM_sf"/>
</dbReference>